<evidence type="ECO:0000313" key="3">
    <source>
        <dbReference type="Proteomes" id="UP000580250"/>
    </source>
</evidence>
<protein>
    <submittedName>
        <fullName evidence="2">Uncharacterized protein</fullName>
    </submittedName>
</protein>
<feature type="signal peptide" evidence="1">
    <location>
        <begin position="1"/>
        <end position="24"/>
    </location>
</feature>
<evidence type="ECO:0000256" key="1">
    <source>
        <dbReference type="SAM" id="SignalP"/>
    </source>
</evidence>
<evidence type="ECO:0000313" key="2">
    <source>
        <dbReference type="EMBL" id="CAD2174376.1"/>
    </source>
</evidence>
<name>A0A6V7VHF0_MELEN</name>
<comment type="caution">
    <text evidence="2">The sequence shown here is derived from an EMBL/GenBank/DDBJ whole genome shotgun (WGS) entry which is preliminary data.</text>
</comment>
<gene>
    <name evidence="2" type="ORF">MENT_LOCUS26032</name>
</gene>
<dbReference type="AlphaFoldDB" id="A0A6V7VHF0"/>
<sequence>MFKNLFFPFLSLLIFYFSTGYSQAIKDYRYVEFPAKSTDPEYPEGYLKLKTLKISKSNEIDKIHMELTIEFKDFVEILLSDDKYKDKKTYLFEDVKAIGNGIEKMNISDVFDINYMNGISIAGKYQDEKIFTTKVLINPLFVPQQNLVPIPLENKGEDLLTKVKWYTTNWEGKESTFVKICIQFKNGGEYLIAVLTNGHYINGYHHFQFFVKIQNGEGEKCFFKHFKNMSGEDLEILKDYRKEMEIVIVPKNVIEDKKRGIENFAHNENQHKNFVKSTALNDFFHKNTHYDYEKKEFTFYKKISAFPIIEPSFEYKTYQIEG</sequence>
<keyword evidence="1" id="KW-0732">Signal</keyword>
<dbReference type="EMBL" id="CAJEWN010000234">
    <property type="protein sequence ID" value="CAD2174376.1"/>
    <property type="molecule type" value="Genomic_DNA"/>
</dbReference>
<accession>A0A6V7VHF0</accession>
<reference evidence="2 3" key="1">
    <citation type="submission" date="2020-08" db="EMBL/GenBank/DDBJ databases">
        <authorList>
            <person name="Koutsovoulos G."/>
            <person name="Danchin GJ E."/>
        </authorList>
    </citation>
    <scope>NUCLEOTIDE SEQUENCE [LARGE SCALE GENOMIC DNA]</scope>
</reference>
<feature type="chain" id="PRO_5027768735" evidence="1">
    <location>
        <begin position="25"/>
        <end position="322"/>
    </location>
</feature>
<proteinExistence type="predicted"/>
<dbReference type="Proteomes" id="UP000580250">
    <property type="component" value="Unassembled WGS sequence"/>
</dbReference>
<organism evidence="2 3">
    <name type="scientific">Meloidogyne enterolobii</name>
    <name type="common">Root-knot nematode worm</name>
    <name type="synonym">Meloidogyne mayaguensis</name>
    <dbReference type="NCBI Taxonomy" id="390850"/>
    <lineage>
        <taxon>Eukaryota</taxon>
        <taxon>Metazoa</taxon>
        <taxon>Ecdysozoa</taxon>
        <taxon>Nematoda</taxon>
        <taxon>Chromadorea</taxon>
        <taxon>Rhabditida</taxon>
        <taxon>Tylenchina</taxon>
        <taxon>Tylenchomorpha</taxon>
        <taxon>Tylenchoidea</taxon>
        <taxon>Meloidogynidae</taxon>
        <taxon>Meloidogyninae</taxon>
        <taxon>Meloidogyne</taxon>
    </lineage>
</organism>